<dbReference type="RefSeq" id="XP_016902264.1">
    <property type="nucleotide sequence ID" value="XM_017046775.2"/>
</dbReference>
<keyword evidence="3" id="KW-0969">Cilium</keyword>
<dbReference type="PANTHER" id="PTHR43147:SF2">
    <property type="entry name" value="NADP-DEPENDENT OXIDOREDUCTASE DOMAIN-CONTAINING PROTEIN"/>
    <property type="match status" value="1"/>
</dbReference>
<dbReference type="InterPro" id="IPR036812">
    <property type="entry name" value="NAD(P)_OxRdtase_dom_sf"/>
</dbReference>
<dbReference type="Pfam" id="PF00248">
    <property type="entry name" value="Aldo_ket_red"/>
    <property type="match status" value="1"/>
</dbReference>
<dbReference type="OrthoDB" id="48988at2759"/>
<dbReference type="Proteomes" id="UP001652600">
    <property type="component" value="Chromosome 11"/>
</dbReference>
<dbReference type="CDD" id="cd19101">
    <property type="entry name" value="AKR_unchar"/>
    <property type="match status" value="1"/>
</dbReference>
<name>A0A1S4E206_CUCME</name>
<keyword evidence="2" id="KW-1185">Reference proteome</keyword>
<dbReference type="PANTHER" id="PTHR43147">
    <property type="entry name" value="PROTEIN TAS"/>
    <property type="match status" value="1"/>
</dbReference>
<keyword evidence="3" id="KW-0966">Cell projection</keyword>
<dbReference type="SUPFAM" id="SSF51430">
    <property type="entry name" value="NAD(P)-linked oxidoreductase"/>
    <property type="match status" value="1"/>
</dbReference>
<feature type="domain" description="NADP-dependent oxidoreductase" evidence="1">
    <location>
        <begin position="65"/>
        <end position="374"/>
    </location>
</feature>
<dbReference type="SMR" id="A0A1S4E206"/>
<organism evidence="2 3">
    <name type="scientific">Cucumis melo</name>
    <name type="common">Muskmelon</name>
    <dbReference type="NCBI Taxonomy" id="3656"/>
    <lineage>
        <taxon>Eukaryota</taxon>
        <taxon>Viridiplantae</taxon>
        <taxon>Streptophyta</taxon>
        <taxon>Embryophyta</taxon>
        <taxon>Tracheophyta</taxon>
        <taxon>Spermatophyta</taxon>
        <taxon>Magnoliopsida</taxon>
        <taxon>eudicotyledons</taxon>
        <taxon>Gunneridae</taxon>
        <taxon>Pentapetalae</taxon>
        <taxon>rosids</taxon>
        <taxon>fabids</taxon>
        <taxon>Cucurbitales</taxon>
        <taxon>Cucurbitaceae</taxon>
        <taxon>Benincaseae</taxon>
        <taxon>Cucumis</taxon>
    </lineage>
</organism>
<dbReference type="AlphaFoldDB" id="A0A1S4E206"/>
<evidence type="ECO:0000259" key="1">
    <source>
        <dbReference type="Pfam" id="PF00248"/>
    </source>
</evidence>
<proteinExistence type="predicted"/>
<evidence type="ECO:0000313" key="2">
    <source>
        <dbReference type="Proteomes" id="UP001652600"/>
    </source>
</evidence>
<protein>
    <submittedName>
        <fullName evidence="3">Flagellar radial spoke protein 5 isoform X1</fullName>
    </submittedName>
</protein>
<accession>A0A1S4E206</accession>
<sequence length="394" mass="44436">MATITHRSFLNLTAFKSFTAETRRRYERRKLGAKSSVNCSQTLEGSAQTVAVSNGKDSLEICRVLNGMWQTSGGWGRIDRDAAVEAMLRYADAGLTTFDMADHYGPAEDLYGIFINRIRRERPELLESVRGLTKWVPPPVKMTSSYVRESINISRKRMDVSSLDMLQFHWWDYSNPGYLDALKHLTDLKEEDYFSKWCVGKIKTVALTNFDTERLQIILENDIPVVSNQVQHSIVDMRPQQKMSELCKLTGVKLITYGTVMGGLLSEKFLDTNLMIPFAGPPLNTPSLQKYKRMVDAWGGWSLFQVLLQTLKRVASKHGVSIPTVAVKYILDQPAVAGSMIGVRLGLSEHLQDTNAIFSLVLDEEDVNSIQEVSKKGKDLLRIIGDCGDEYRRA</sequence>
<evidence type="ECO:0000313" key="3">
    <source>
        <dbReference type="RefSeq" id="XP_016902264.1"/>
    </source>
</evidence>
<gene>
    <name evidence="3" type="primary">LOC103497952</name>
</gene>
<dbReference type="FunCoup" id="A0A1S4E206">
    <property type="interactions" value="1125"/>
</dbReference>
<dbReference type="GeneID" id="103497952"/>
<dbReference type="InParanoid" id="A0A1S4E206"/>
<keyword evidence="3" id="KW-0282">Flagellum</keyword>
<reference evidence="3" key="1">
    <citation type="submission" date="2025-08" db="UniProtKB">
        <authorList>
            <consortium name="RefSeq"/>
        </authorList>
    </citation>
    <scope>IDENTIFICATION</scope>
    <source>
        <tissue evidence="3">Stem</tissue>
    </source>
</reference>
<dbReference type="InterPro" id="IPR023210">
    <property type="entry name" value="NADP_OxRdtase_dom"/>
</dbReference>
<dbReference type="Gene3D" id="3.20.20.100">
    <property type="entry name" value="NADP-dependent oxidoreductase domain"/>
    <property type="match status" value="1"/>
</dbReference>